<dbReference type="Pfam" id="PF00672">
    <property type="entry name" value="HAMP"/>
    <property type="match status" value="1"/>
</dbReference>
<name>A0ABX5NN52_9HYPH</name>
<dbReference type="Gene3D" id="6.10.340.10">
    <property type="match status" value="1"/>
</dbReference>
<dbReference type="Gene3D" id="1.10.287.950">
    <property type="entry name" value="Methyl-accepting chemotaxis protein"/>
    <property type="match status" value="1"/>
</dbReference>
<dbReference type="InterPro" id="IPR004089">
    <property type="entry name" value="MCPsignal_dom"/>
</dbReference>
<feature type="domain" description="HAMP" evidence="7">
    <location>
        <begin position="303"/>
        <end position="356"/>
    </location>
</feature>
<keyword evidence="4" id="KW-0175">Coiled coil</keyword>
<evidence type="ECO:0000259" key="7">
    <source>
        <dbReference type="PROSITE" id="PS50885"/>
    </source>
</evidence>
<keyword evidence="5" id="KW-1133">Transmembrane helix</keyword>
<gene>
    <name evidence="8" type="ORF">DMY87_20265</name>
</gene>
<evidence type="ECO:0000313" key="8">
    <source>
        <dbReference type="EMBL" id="PYB70798.1"/>
    </source>
</evidence>
<proteinExistence type="inferred from homology"/>
<dbReference type="InterPro" id="IPR032255">
    <property type="entry name" value="HBM"/>
</dbReference>
<evidence type="ECO:0000313" key="9">
    <source>
        <dbReference type="Proteomes" id="UP000247536"/>
    </source>
</evidence>
<reference evidence="8 9" key="1">
    <citation type="submission" date="2018-06" db="EMBL/GenBank/DDBJ databases">
        <title>Rhizobium wuzhouense sp. nov., isolated from roots of Oryza officinalis.</title>
        <authorList>
            <person name="Yuan T."/>
        </authorList>
    </citation>
    <scope>NUCLEOTIDE SEQUENCE [LARGE SCALE GENOMIC DNA]</scope>
    <source>
        <strain evidence="8 9">W44</strain>
    </source>
</reference>
<keyword evidence="9" id="KW-1185">Reference proteome</keyword>
<dbReference type="InterPro" id="IPR051310">
    <property type="entry name" value="MCP_chemotaxis"/>
</dbReference>
<evidence type="ECO:0000256" key="1">
    <source>
        <dbReference type="ARBA" id="ARBA00022500"/>
    </source>
</evidence>
<dbReference type="InterPro" id="IPR003660">
    <property type="entry name" value="HAMP_dom"/>
</dbReference>
<keyword evidence="1" id="KW-0145">Chemotaxis</keyword>
<feature type="transmembrane region" description="Helical" evidence="5">
    <location>
        <begin position="282"/>
        <end position="302"/>
    </location>
</feature>
<dbReference type="Proteomes" id="UP000247536">
    <property type="component" value="Unassembled WGS sequence"/>
</dbReference>
<dbReference type="SMART" id="SM00304">
    <property type="entry name" value="HAMP"/>
    <property type="match status" value="2"/>
</dbReference>
<evidence type="ECO:0000256" key="3">
    <source>
        <dbReference type="PROSITE-ProRule" id="PRU00284"/>
    </source>
</evidence>
<accession>A0ABX5NN52</accession>
<evidence type="ECO:0000256" key="4">
    <source>
        <dbReference type="SAM" id="Coils"/>
    </source>
</evidence>
<evidence type="ECO:0000256" key="5">
    <source>
        <dbReference type="SAM" id="Phobius"/>
    </source>
</evidence>
<dbReference type="PROSITE" id="PS51257">
    <property type="entry name" value="PROKAR_LIPOPROTEIN"/>
    <property type="match status" value="1"/>
</dbReference>
<dbReference type="PANTHER" id="PTHR43531">
    <property type="entry name" value="PROTEIN ICFG"/>
    <property type="match status" value="1"/>
</dbReference>
<keyword evidence="3" id="KW-0807">Transducer</keyword>
<feature type="transmembrane region" description="Helical" evidence="5">
    <location>
        <begin position="12"/>
        <end position="33"/>
    </location>
</feature>
<dbReference type="PANTHER" id="PTHR43531:SF11">
    <property type="entry name" value="METHYL-ACCEPTING CHEMOTAXIS PROTEIN 3"/>
    <property type="match status" value="1"/>
</dbReference>
<feature type="domain" description="Methyl-accepting transducer" evidence="6">
    <location>
        <begin position="442"/>
        <end position="671"/>
    </location>
</feature>
<evidence type="ECO:0000256" key="2">
    <source>
        <dbReference type="ARBA" id="ARBA00029447"/>
    </source>
</evidence>
<dbReference type="SMART" id="SM01358">
    <property type="entry name" value="HBM"/>
    <property type="match status" value="1"/>
</dbReference>
<feature type="coiled-coil region" evidence="4">
    <location>
        <begin position="352"/>
        <end position="385"/>
    </location>
</feature>
<dbReference type="PROSITE" id="PS50111">
    <property type="entry name" value="CHEMOTAXIS_TRANSDUC_2"/>
    <property type="match status" value="1"/>
</dbReference>
<dbReference type="SUPFAM" id="SSF158472">
    <property type="entry name" value="HAMP domain-like"/>
    <property type="match status" value="1"/>
</dbReference>
<protein>
    <submittedName>
        <fullName evidence="8">Methyl-accepting chemotaxis protein</fullName>
    </submittedName>
</protein>
<organism evidence="8 9">
    <name type="scientific">Rhizobium wuzhouense</name>
    <dbReference type="NCBI Taxonomy" id="1986026"/>
    <lineage>
        <taxon>Bacteria</taxon>
        <taxon>Pseudomonadati</taxon>
        <taxon>Pseudomonadota</taxon>
        <taxon>Alphaproteobacteria</taxon>
        <taxon>Hyphomicrobiales</taxon>
        <taxon>Rhizobiaceae</taxon>
        <taxon>Rhizobium/Agrobacterium group</taxon>
        <taxon>Rhizobium</taxon>
    </lineage>
</organism>
<evidence type="ECO:0000259" key="6">
    <source>
        <dbReference type="PROSITE" id="PS50111"/>
    </source>
</evidence>
<dbReference type="SUPFAM" id="SSF58104">
    <property type="entry name" value="Methyl-accepting chemotaxis protein (MCP) signaling domain"/>
    <property type="match status" value="1"/>
</dbReference>
<comment type="similarity">
    <text evidence="2">Belongs to the methyl-accepting chemotaxis (MCP) protein family.</text>
</comment>
<keyword evidence="5" id="KW-0472">Membrane</keyword>
<feature type="domain" description="HAMP" evidence="7">
    <location>
        <begin position="385"/>
        <end position="437"/>
    </location>
</feature>
<dbReference type="EMBL" id="QJRY01000008">
    <property type="protein sequence ID" value="PYB70798.1"/>
    <property type="molecule type" value="Genomic_DNA"/>
</dbReference>
<dbReference type="PROSITE" id="PS50885">
    <property type="entry name" value="HAMP"/>
    <property type="match status" value="2"/>
</dbReference>
<dbReference type="Pfam" id="PF00015">
    <property type="entry name" value="MCPsignal"/>
    <property type="match status" value="1"/>
</dbReference>
<dbReference type="CDD" id="cd11386">
    <property type="entry name" value="MCP_signal"/>
    <property type="match status" value="1"/>
</dbReference>
<sequence length="703" mass="75209">MYLIQRLHIAHRVFVLGLLALTGMVVMGCLYVGQMRADQVFRNNEAQYRDLRRAIDDVDVEIQHAAISVERFLASPSDENARSFRTAISAASDGLQAIDPSLANGALQGHDALAGRIATYSAAFDAMFAASQELGFTPDQGLRGAMQSAVDKVEKLTLDVENADLKVSMLTLRKYEKDYMLWGDTAVLEAFRTELPTFKASLKKLYPPGAARMKVAEALDMYVAAFRLFAEGNLQDVKARGQLAAASGEVDAGLRQMTMQVNGALEAAQADMERVRTGNEQLAIAVAAIVATGILLTVWLVGRSISRPISQITAAMRRLAEGETEHSIAHLDQPNEIGSMVQAMEVFRQSAVERLRLEAEAEASRAAAAAERSRLQQQAEDQARERLEQATAGLAEGLRRLADGDLTVSLDAAFSVEFEGLREDLNLTVAGLRDLMSGIDAVSRAIDQGSRDINAEAVELAERSTAQAASLEESAAALDQIAQNVRHSAELSLEARTAVRSVNDRMAKTGELVAKAVEAMARIELSSTSIASIIGVIDEIAFQTNLLALNAGVEAARAGEAGKGFAVVAHEVRELAQRSANAAKEIKGLIKSSGDEVAGGARFVRETGAALGDIDREVQTIRQHMEAIASAASEQRAAIGSVNDAVASMDRVTQQNAALVDRNQVAVAGLEDQASRLRALVGMFHLGDDNVSAGKGGYRDRAA</sequence>
<keyword evidence="5" id="KW-0812">Transmembrane</keyword>
<dbReference type="SMART" id="SM00283">
    <property type="entry name" value="MA"/>
    <property type="match status" value="1"/>
</dbReference>
<comment type="caution">
    <text evidence="8">The sequence shown here is derived from an EMBL/GenBank/DDBJ whole genome shotgun (WGS) entry which is preliminary data.</text>
</comment>